<evidence type="ECO:0000313" key="6">
    <source>
        <dbReference type="EMBL" id="QDH19886.1"/>
    </source>
</evidence>
<evidence type="ECO:0000259" key="5">
    <source>
        <dbReference type="PROSITE" id="PS51178"/>
    </source>
</evidence>
<comment type="subcellular location">
    <subcellularLocation>
        <location evidence="1">Membrane</location>
    </subcellularLocation>
</comment>
<keyword evidence="3" id="KW-0472">Membrane</keyword>
<dbReference type="PANTHER" id="PTHR30627:SF1">
    <property type="entry name" value="PEPTIDOGLYCAN D,D-TRANSPEPTIDASE FTSI"/>
    <property type="match status" value="1"/>
</dbReference>
<evidence type="ECO:0000256" key="4">
    <source>
        <dbReference type="SAM" id="MobiDB-lite"/>
    </source>
</evidence>
<dbReference type="OrthoDB" id="9804124at2"/>
<dbReference type="CDD" id="cd06575">
    <property type="entry name" value="PASTA_Pbp2x-like_2"/>
    <property type="match status" value="1"/>
</dbReference>
<dbReference type="Gene3D" id="3.40.710.10">
    <property type="entry name" value="DD-peptidase/beta-lactamase superfamily"/>
    <property type="match status" value="1"/>
</dbReference>
<dbReference type="SUPFAM" id="SSF54184">
    <property type="entry name" value="Penicillin-binding protein 2x (pbp-2x), c-terminal domain"/>
    <property type="match status" value="2"/>
</dbReference>
<accession>A0A4Y6UU33</accession>
<feature type="compositionally biased region" description="Acidic residues" evidence="4">
    <location>
        <begin position="764"/>
        <end position="776"/>
    </location>
</feature>
<feature type="domain" description="PASTA" evidence="5">
    <location>
        <begin position="623"/>
        <end position="683"/>
    </location>
</feature>
<organism evidence="6 7">
    <name type="scientific">Saccharibacillus brassicae</name>
    <dbReference type="NCBI Taxonomy" id="2583377"/>
    <lineage>
        <taxon>Bacteria</taxon>
        <taxon>Bacillati</taxon>
        <taxon>Bacillota</taxon>
        <taxon>Bacilli</taxon>
        <taxon>Bacillales</taxon>
        <taxon>Paenibacillaceae</taxon>
        <taxon>Saccharibacillus</taxon>
    </lineage>
</organism>
<dbReference type="InterPro" id="IPR005543">
    <property type="entry name" value="PASTA_dom"/>
</dbReference>
<dbReference type="AlphaFoldDB" id="A0A4Y6UU33"/>
<dbReference type="InterPro" id="IPR036138">
    <property type="entry name" value="PBP_dimer_sf"/>
</dbReference>
<dbReference type="Gene3D" id="3.30.450.330">
    <property type="match status" value="1"/>
</dbReference>
<proteinExistence type="inferred from homology"/>
<reference evidence="6 7" key="1">
    <citation type="submission" date="2019-06" db="EMBL/GenBank/DDBJ databases">
        <title>Saccharibacillus brassicae sp. nov., an endophytic bacterium isolated from Chinese cabbage seeds (Brassica pekinensis).</title>
        <authorList>
            <person name="Jiang L."/>
            <person name="Lee J."/>
            <person name="Kim S.W."/>
        </authorList>
    </citation>
    <scope>NUCLEOTIDE SEQUENCE [LARGE SCALE GENOMIC DNA]</scope>
    <source>
        <strain evidence="7">KCTC 43072 / ATSA2</strain>
    </source>
</reference>
<name>A0A4Y6UU33_SACBS</name>
<dbReference type="InterPro" id="IPR050515">
    <property type="entry name" value="Beta-lactam/transpept"/>
</dbReference>
<dbReference type="Gene3D" id="3.90.1310.10">
    <property type="entry name" value="Penicillin-binding protein 2a (Domain 2)"/>
    <property type="match status" value="1"/>
</dbReference>
<dbReference type="SUPFAM" id="SSF56601">
    <property type="entry name" value="beta-lactamase/transpeptidase-like"/>
    <property type="match status" value="1"/>
</dbReference>
<dbReference type="InterPro" id="IPR005311">
    <property type="entry name" value="PBP_dimer"/>
</dbReference>
<dbReference type="InterPro" id="IPR012338">
    <property type="entry name" value="Beta-lactam/transpept-like"/>
</dbReference>
<evidence type="ECO:0000256" key="1">
    <source>
        <dbReference type="ARBA" id="ARBA00004370"/>
    </source>
</evidence>
<dbReference type="PANTHER" id="PTHR30627">
    <property type="entry name" value="PEPTIDOGLYCAN D,D-TRANSPEPTIDASE"/>
    <property type="match status" value="1"/>
</dbReference>
<feature type="compositionally biased region" description="Low complexity" evidence="4">
    <location>
        <begin position="787"/>
        <end position="801"/>
    </location>
</feature>
<dbReference type="GO" id="GO:0071555">
    <property type="term" value="P:cell wall organization"/>
    <property type="evidence" value="ECO:0007669"/>
    <property type="project" value="TreeGrafter"/>
</dbReference>
<dbReference type="EMBL" id="CP041217">
    <property type="protein sequence ID" value="QDH19886.1"/>
    <property type="molecule type" value="Genomic_DNA"/>
</dbReference>
<evidence type="ECO:0000313" key="7">
    <source>
        <dbReference type="Proteomes" id="UP000316968"/>
    </source>
</evidence>
<comment type="similarity">
    <text evidence="2">Belongs to the transpeptidase family.</text>
</comment>
<dbReference type="PROSITE" id="PS51178">
    <property type="entry name" value="PASTA"/>
    <property type="match status" value="1"/>
</dbReference>
<dbReference type="InterPro" id="IPR001460">
    <property type="entry name" value="PCN-bd_Tpept"/>
</dbReference>
<dbReference type="GO" id="GO:0008658">
    <property type="term" value="F:penicillin binding"/>
    <property type="evidence" value="ECO:0007669"/>
    <property type="project" value="InterPro"/>
</dbReference>
<dbReference type="Pfam" id="PF00905">
    <property type="entry name" value="Transpeptidase"/>
    <property type="match status" value="1"/>
</dbReference>
<dbReference type="CDD" id="cd06576">
    <property type="entry name" value="PASTA_Pbp2x-like_1"/>
    <property type="match status" value="1"/>
</dbReference>
<evidence type="ECO:0000256" key="2">
    <source>
        <dbReference type="ARBA" id="ARBA00007171"/>
    </source>
</evidence>
<evidence type="ECO:0000256" key="3">
    <source>
        <dbReference type="ARBA" id="ARBA00023136"/>
    </source>
</evidence>
<dbReference type="RefSeq" id="WP_141446273.1">
    <property type="nucleotide sequence ID" value="NZ_CP041217.1"/>
</dbReference>
<keyword evidence="7" id="KW-1185">Reference proteome</keyword>
<protein>
    <submittedName>
        <fullName evidence="6">PASTA domain-containing protein</fullName>
    </submittedName>
</protein>
<dbReference type="Pfam" id="PF03717">
    <property type="entry name" value="PBP_dimer"/>
    <property type="match status" value="1"/>
</dbReference>
<dbReference type="Gene3D" id="3.30.10.20">
    <property type="match status" value="1"/>
</dbReference>
<dbReference type="KEGG" id="saca:FFV09_02805"/>
<dbReference type="SMART" id="SM00740">
    <property type="entry name" value="PASTA"/>
    <property type="match status" value="2"/>
</dbReference>
<feature type="region of interest" description="Disordered" evidence="4">
    <location>
        <begin position="764"/>
        <end position="801"/>
    </location>
</feature>
<gene>
    <name evidence="6" type="ORF">FFV09_02805</name>
</gene>
<dbReference type="SUPFAM" id="SSF56519">
    <property type="entry name" value="Penicillin binding protein dimerisation domain"/>
    <property type="match status" value="1"/>
</dbReference>
<dbReference type="Pfam" id="PF03793">
    <property type="entry name" value="PASTA"/>
    <property type="match status" value="1"/>
</dbReference>
<dbReference type="Proteomes" id="UP000316968">
    <property type="component" value="Chromosome"/>
</dbReference>
<dbReference type="GO" id="GO:0005886">
    <property type="term" value="C:plasma membrane"/>
    <property type="evidence" value="ECO:0007669"/>
    <property type="project" value="TreeGrafter"/>
</dbReference>
<sequence>MLTKRVKMRTLLIGGAITLFFLVLVGRVFFLQVIQGDFWHKTAVDQWSASKVLRAERGAITDRNGKELAVDSPAYSVVVEPNIINQRGTADEVVRILHDKLGVDETKLRDMVSRTYDKDSENGTYKKGDYSVWVEVRPQGWKIDGDLKAEIETEIASVRKQKDLSEKADIGIVFDDQIKRFYPQHMLAANVLGFVDNDGNPKYGIESFYGEKLQGIDGKIAYQRDAKGVELPNAKSEVTAPKDGTSIQLTIDSTIQYYAEQAAKKAYEQYKPKSMSIVMADPNTMDILAMVNMPTFDPNSYADYADPENDPYRALAVSGMYEPGSTFKIVTLSAAVQEGKFNPNDLYQSGTIQVGRSTVHDVSRNWGTISYLDGVKHSSNVAFVKLGMEMVGTKKLAEYIKNFGFGEKTDIQLPGELTGTMNVTENSPLIDQAAITFGHNVNVTPIQQIAAISAVANGGRLLKPHIVKSESNPMTGEVEKLNDVAKVRDVITPETAKVVSGYLEQVVSDQKIGTGRNAYIPGYRVAGKTGTAEKTGTVNADGNAYDKTRSAVSFIGYAPADDPKVAIFVMLDEPNDPNASGGRIAAPVAKEILAQTLEYMGVPKKFSDTEIQSESENAETGDTLLKVTAPNLVKMNLQDAKDKLLDEGLAYEQVGAGKTVLEQYPAAGSAMYAGQKIYLLSENKEQMNVPDLTGLSLRDAVDILALLDVSISTKGSGYVASQKLSKHADGSRVVVLTLKSAKTTVTGIDDPETEDVTVGGEAIAEEPAAEDGEIETNEPLIDGGIVAPADPAPESDAAPLN</sequence>